<gene>
    <name evidence="10" type="ORF">EHUX00137_LOCUS11919</name>
</gene>
<organism evidence="10">
    <name type="scientific">Emiliania huxleyi</name>
    <name type="common">Coccolithophore</name>
    <name type="synonym">Pontosphaera huxleyi</name>
    <dbReference type="NCBI Taxonomy" id="2903"/>
    <lineage>
        <taxon>Eukaryota</taxon>
        <taxon>Haptista</taxon>
        <taxon>Haptophyta</taxon>
        <taxon>Prymnesiophyceae</taxon>
        <taxon>Isochrysidales</taxon>
        <taxon>Noelaerhabdaceae</taxon>
        <taxon>Emiliania</taxon>
    </lineage>
</organism>
<feature type="signal peptide" evidence="9">
    <location>
        <begin position="1"/>
        <end position="15"/>
    </location>
</feature>
<keyword evidence="5" id="KW-1133">Transmembrane helix</keyword>
<dbReference type="EMBL" id="HBIR01015984">
    <property type="protein sequence ID" value="CAE0540879.1"/>
    <property type="molecule type" value="Transcribed_RNA"/>
</dbReference>
<proteinExistence type="predicted"/>
<dbReference type="InterPro" id="IPR003369">
    <property type="entry name" value="TatA/B/E"/>
</dbReference>
<dbReference type="PANTHER" id="PTHR33162">
    <property type="entry name" value="SEC-INDEPENDENT PROTEIN TRANSLOCASE PROTEIN TATA, CHLOROPLASTIC"/>
    <property type="match status" value="1"/>
</dbReference>
<protein>
    <submittedName>
        <fullName evidence="10">Uncharacterized protein</fullName>
    </submittedName>
</protein>
<keyword evidence="2" id="KW-0813">Transport</keyword>
<evidence type="ECO:0000256" key="2">
    <source>
        <dbReference type="ARBA" id="ARBA00022448"/>
    </source>
</evidence>
<name>A0A7S3S259_EMIHU</name>
<keyword evidence="4" id="KW-0653">Protein transport</keyword>
<accession>A0A7S3S259</accession>
<keyword evidence="3" id="KW-0812">Transmembrane</keyword>
<evidence type="ECO:0000256" key="8">
    <source>
        <dbReference type="SAM" id="MobiDB-lite"/>
    </source>
</evidence>
<reference evidence="10" key="1">
    <citation type="submission" date="2021-01" db="EMBL/GenBank/DDBJ databases">
        <authorList>
            <person name="Corre E."/>
            <person name="Pelletier E."/>
            <person name="Niang G."/>
            <person name="Scheremetjew M."/>
            <person name="Finn R."/>
            <person name="Kale V."/>
            <person name="Holt S."/>
            <person name="Cochrane G."/>
            <person name="Meng A."/>
            <person name="Brown T."/>
            <person name="Cohen L."/>
        </authorList>
    </citation>
    <scope>NUCLEOTIDE SEQUENCE</scope>
    <source>
        <strain evidence="10">379</strain>
    </source>
</reference>
<dbReference type="Pfam" id="PF02416">
    <property type="entry name" value="TatA_B_E"/>
    <property type="match status" value="1"/>
</dbReference>
<comment type="subcellular location">
    <subcellularLocation>
        <location evidence="1">Membrane</location>
        <topology evidence="1">Single-pass membrane protein</topology>
    </subcellularLocation>
</comment>
<evidence type="ECO:0000256" key="4">
    <source>
        <dbReference type="ARBA" id="ARBA00022927"/>
    </source>
</evidence>
<evidence type="ECO:0000256" key="3">
    <source>
        <dbReference type="ARBA" id="ARBA00022692"/>
    </source>
</evidence>
<dbReference type="AlphaFoldDB" id="A0A7S3S259"/>
<dbReference type="GO" id="GO:0016020">
    <property type="term" value="C:membrane"/>
    <property type="evidence" value="ECO:0007669"/>
    <property type="project" value="UniProtKB-SubCell"/>
</dbReference>
<dbReference type="Gene3D" id="1.20.5.3310">
    <property type="match status" value="1"/>
</dbReference>
<keyword evidence="7" id="KW-0472">Membrane</keyword>
<dbReference type="GO" id="GO:0015031">
    <property type="term" value="P:protein transport"/>
    <property type="evidence" value="ECO:0007669"/>
    <property type="project" value="UniProtKB-KW"/>
</dbReference>
<keyword evidence="6" id="KW-0811">Translocation</keyword>
<evidence type="ECO:0000256" key="7">
    <source>
        <dbReference type="ARBA" id="ARBA00023136"/>
    </source>
</evidence>
<dbReference type="PANTHER" id="PTHR33162:SF1">
    <property type="entry name" value="SEC-INDEPENDENT PROTEIN TRANSLOCASE PROTEIN TATA, CHLOROPLASTIC"/>
    <property type="match status" value="1"/>
</dbReference>
<feature type="region of interest" description="Disordered" evidence="8">
    <location>
        <begin position="101"/>
        <end position="133"/>
    </location>
</feature>
<sequence>MRLVVTLSLATLASAFTLSPALPRSCASARPLGAPPAAALQPSRSPAPAMGLFGLGWPELGVIGVAGLFLFGPERLAGLAKDLGKQSAGLKEVAESFQEGMAEAEAMPNLKSAEADDPPRLEKVAEEEKQDAR</sequence>
<evidence type="ECO:0000256" key="6">
    <source>
        <dbReference type="ARBA" id="ARBA00023010"/>
    </source>
</evidence>
<feature type="chain" id="PRO_5031429001" evidence="9">
    <location>
        <begin position="16"/>
        <end position="133"/>
    </location>
</feature>
<keyword evidence="9" id="KW-0732">Signal</keyword>
<evidence type="ECO:0000256" key="5">
    <source>
        <dbReference type="ARBA" id="ARBA00022989"/>
    </source>
</evidence>
<evidence type="ECO:0000256" key="9">
    <source>
        <dbReference type="SAM" id="SignalP"/>
    </source>
</evidence>
<evidence type="ECO:0000256" key="1">
    <source>
        <dbReference type="ARBA" id="ARBA00004167"/>
    </source>
</evidence>
<feature type="compositionally biased region" description="Basic and acidic residues" evidence="8">
    <location>
        <begin position="113"/>
        <end position="133"/>
    </location>
</feature>
<evidence type="ECO:0000313" key="10">
    <source>
        <dbReference type="EMBL" id="CAE0540879.1"/>
    </source>
</evidence>